<dbReference type="AlphaFoldDB" id="A0A3N4JJ62"/>
<keyword evidence="2" id="KW-1185">Reference proteome</keyword>
<accession>A0A3N4JJ62</accession>
<reference evidence="1 2" key="1">
    <citation type="journal article" date="2018" name="Nat. Ecol. Evol.">
        <title>Pezizomycetes genomes reveal the molecular basis of ectomycorrhizal truffle lifestyle.</title>
        <authorList>
            <person name="Murat C."/>
            <person name="Payen T."/>
            <person name="Noel B."/>
            <person name="Kuo A."/>
            <person name="Morin E."/>
            <person name="Chen J."/>
            <person name="Kohler A."/>
            <person name="Krizsan K."/>
            <person name="Balestrini R."/>
            <person name="Da Silva C."/>
            <person name="Montanini B."/>
            <person name="Hainaut M."/>
            <person name="Levati E."/>
            <person name="Barry K.W."/>
            <person name="Belfiori B."/>
            <person name="Cichocki N."/>
            <person name="Clum A."/>
            <person name="Dockter R.B."/>
            <person name="Fauchery L."/>
            <person name="Guy J."/>
            <person name="Iotti M."/>
            <person name="Le Tacon F."/>
            <person name="Lindquist E.A."/>
            <person name="Lipzen A."/>
            <person name="Malagnac F."/>
            <person name="Mello A."/>
            <person name="Molinier V."/>
            <person name="Miyauchi S."/>
            <person name="Poulain J."/>
            <person name="Riccioni C."/>
            <person name="Rubini A."/>
            <person name="Sitrit Y."/>
            <person name="Splivallo R."/>
            <person name="Traeger S."/>
            <person name="Wang M."/>
            <person name="Zifcakova L."/>
            <person name="Wipf D."/>
            <person name="Zambonelli A."/>
            <person name="Paolocci F."/>
            <person name="Nowrousian M."/>
            <person name="Ottonello S."/>
            <person name="Baldrian P."/>
            <person name="Spatafora J.W."/>
            <person name="Henrissat B."/>
            <person name="Nagy L.G."/>
            <person name="Aury J.M."/>
            <person name="Wincker P."/>
            <person name="Grigoriev I.V."/>
            <person name="Bonfante P."/>
            <person name="Martin F.M."/>
        </authorList>
    </citation>
    <scope>NUCLEOTIDE SEQUENCE [LARGE SCALE GENOMIC DNA]</scope>
    <source>
        <strain evidence="1 2">120613-1</strain>
    </source>
</reference>
<protein>
    <submittedName>
        <fullName evidence="1">Uncharacterized protein</fullName>
    </submittedName>
</protein>
<evidence type="ECO:0000313" key="2">
    <source>
        <dbReference type="Proteomes" id="UP000276215"/>
    </source>
</evidence>
<sequence length="56" mass="6628">TTHTETQTDTDNQTMHHVIDSLNKRPTAVRKDLVQLFQKVYEGFKRHDEGFKGHYQ</sequence>
<organism evidence="1 2">
    <name type="scientific">Choiromyces venosus 120613-1</name>
    <dbReference type="NCBI Taxonomy" id="1336337"/>
    <lineage>
        <taxon>Eukaryota</taxon>
        <taxon>Fungi</taxon>
        <taxon>Dikarya</taxon>
        <taxon>Ascomycota</taxon>
        <taxon>Pezizomycotina</taxon>
        <taxon>Pezizomycetes</taxon>
        <taxon>Pezizales</taxon>
        <taxon>Tuberaceae</taxon>
        <taxon>Choiromyces</taxon>
    </lineage>
</organism>
<feature type="non-terminal residue" evidence="1">
    <location>
        <position position="56"/>
    </location>
</feature>
<evidence type="ECO:0000313" key="1">
    <source>
        <dbReference type="EMBL" id="RPA98292.1"/>
    </source>
</evidence>
<name>A0A3N4JJ62_9PEZI</name>
<dbReference type="OrthoDB" id="5489599at2759"/>
<feature type="non-terminal residue" evidence="1">
    <location>
        <position position="1"/>
    </location>
</feature>
<proteinExistence type="predicted"/>
<dbReference type="EMBL" id="ML120397">
    <property type="protein sequence ID" value="RPA98292.1"/>
    <property type="molecule type" value="Genomic_DNA"/>
</dbReference>
<gene>
    <name evidence="1" type="ORF">L873DRAFT_1808573</name>
</gene>
<dbReference type="Proteomes" id="UP000276215">
    <property type="component" value="Unassembled WGS sequence"/>
</dbReference>